<dbReference type="PRINTS" id="PR00081">
    <property type="entry name" value="GDHRDH"/>
</dbReference>
<dbReference type="PANTHER" id="PTHR42760">
    <property type="entry name" value="SHORT-CHAIN DEHYDROGENASES/REDUCTASES FAMILY MEMBER"/>
    <property type="match status" value="1"/>
</dbReference>
<keyword evidence="2 4" id="KW-0560">Oxidoreductase</keyword>
<dbReference type="PROSITE" id="PS00061">
    <property type="entry name" value="ADH_SHORT"/>
    <property type="match status" value="1"/>
</dbReference>
<dbReference type="Gene3D" id="3.40.50.720">
    <property type="entry name" value="NAD(P)-binding Rossmann-like Domain"/>
    <property type="match status" value="1"/>
</dbReference>
<evidence type="ECO:0000313" key="4">
    <source>
        <dbReference type="EMBL" id="CAA9320409.1"/>
    </source>
</evidence>
<dbReference type="InterPro" id="IPR002347">
    <property type="entry name" value="SDR_fam"/>
</dbReference>
<accession>A0A6J4L053</accession>
<dbReference type="InterPro" id="IPR036291">
    <property type="entry name" value="NAD(P)-bd_dom_sf"/>
</dbReference>
<dbReference type="InterPro" id="IPR057326">
    <property type="entry name" value="KR_dom"/>
</dbReference>
<dbReference type="SMART" id="SM00822">
    <property type="entry name" value="PKS_KR"/>
    <property type="match status" value="1"/>
</dbReference>
<dbReference type="FunFam" id="3.40.50.720:FF:000084">
    <property type="entry name" value="Short-chain dehydrogenase reductase"/>
    <property type="match status" value="1"/>
</dbReference>
<feature type="domain" description="Ketoreductase" evidence="3">
    <location>
        <begin position="12"/>
        <end position="191"/>
    </location>
</feature>
<name>A0A6J4L053_9ACTN</name>
<evidence type="ECO:0000256" key="2">
    <source>
        <dbReference type="ARBA" id="ARBA00023002"/>
    </source>
</evidence>
<dbReference type="SUPFAM" id="SSF51735">
    <property type="entry name" value="NAD(P)-binding Rossmann-fold domains"/>
    <property type="match status" value="1"/>
</dbReference>
<dbReference type="Pfam" id="PF13561">
    <property type="entry name" value="adh_short_C2"/>
    <property type="match status" value="1"/>
</dbReference>
<protein>
    <submittedName>
        <fullName evidence="4">3-oxoacyl-[acyl-carrier protein] reductase</fullName>
        <ecNumber evidence="4">1.1.1.100</ecNumber>
    </submittedName>
</protein>
<dbReference type="PANTHER" id="PTHR42760:SF133">
    <property type="entry name" value="3-OXOACYL-[ACYL-CARRIER-PROTEIN] REDUCTASE"/>
    <property type="match status" value="1"/>
</dbReference>
<dbReference type="InterPro" id="IPR020904">
    <property type="entry name" value="Sc_DH/Rdtase_CS"/>
</dbReference>
<dbReference type="AlphaFoldDB" id="A0A6J4L053"/>
<sequence length="265" mass="27270">MGASSGALLDGRVAVVTGAARGIGRTVAERYLSCGARVVVADVAGADATADELAAAHPGQVVGLPVDVTDEESVKVLREQAVAAFGGVDVVVANAGVLLLQPVLEMALPQWQRVLDVNLTGTFLTCRELGRQLVEQGRGGRIIVSSSLFGTRGGRGNGAYSASKFGMVGLVQSLAAELAPHGITANAVCPGQVDTPMLSQLFVDRAASSGRSPDEVRQDLLDTIPLGRLAPPEEIADVYVYLASSLSSYVTAQSLVVDGGCQVGW</sequence>
<dbReference type="PRINTS" id="PR00080">
    <property type="entry name" value="SDRFAMILY"/>
</dbReference>
<dbReference type="GO" id="GO:0004316">
    <property type="term" value="F:3-oxoacyl-[acyl-carrier-protein] reductase (NADPH) activity"/>
    <property type="evidence" value="ECO:0007669"/>
    <property type="project" value="UniProtKB-EC"/>
</dbReference>
<dbReference type="EMBL" id="CADCUE010000058">
    <property type="protein sequence ID" value="CAA9320409.1"/>
    <property type="molecule type" value="Genomic_DNA"/>
</dbReference>
<dbReference type="EC" id="1.1.1.100" evidence="4"/>
<organism evidence="4">
    <name type="scientific">uncultured Frankineae bacterium</name>
    <dbReference type="NCBI Taxonomy" id="437475"/>
    <lineage>
        <taxon>Bacteria</taxon>
        <taxon>Bacillati</taxon>
        <taxon>Actinomycetota</taxon>
        <taxon>Actinomycetes</taxon>
        <taxon>Frankiales</taxon>
        <taxon>environmental samples</taxon>
    </lineage>
</organism>
<gene>
    <name evidence="4" type="ORF">AVDCRST_MAG16-745</name>
</gene>
<comment type="similarity">
    <text evidence="1">Belongs to the short-chain dehydrogenases/reductases (SDR) family.</text>
</comment>
<evidence type="ECO:0000256" key="1">
    <source>
        <dbReference type="ARBA" id="ARBA00006484"/>
    </source>
</evidence>
<proteinExistence type="inferred from homology"/>
<reference evidence="4" key="1">
    <citation type="submission" date="2020-02" db="EMBL/GenBank/DDBJ databases">
        <authorList>
            <person name="Meier V. D."/>
        </authorList>
    </citation>
    <scope>NUCLEOTIDE SEQUENCE</scope>
    <source>
        <strain evidence="4">AVDCRST_MAG16</strain>
    </source>
</reference>
<evidence type="ECO:0000259" key="3">
    <source>
        <dbReference type="SMART" id="SM00822"/>
    </source>
</evidence>